<dbReference type="EMBL" id="AP024329">
    <property type="protein sequence ID" value="BCQ35018.1"/>
    <property type="molecule type" value="Genomic_DNA"/>
</dbReference>
<evidence type="ECO:0000313" key="2">
    <source>
        <dbReference type="EMBL" id="BCQ35018.1"/>
    </source>
</evidence>
<sequence length="131" mass="14807">MGIKITLIFVLLSSSLVIQARQVEHIEVIESGHYDGLAEDKDGYAKWCQLFNPTTEQLINYFSKAEEADYSGEWLHEYYTPCIASGTVTFKDGSYGTWGLHSSGLGGVTFKDKENYGKEKSFLYLDNAWED</sequence>
<keyword evidence="3" id="KW-1185">Reference proteome</keyword>
<name>A0ABM7N112_ERWRD</name>
<dbReference type="Proteomes" id="UP000677515">
    <property type="component" value="Chromosome"/>
</dbReference>
<evidence type="ECO:0000313" key="3">
    <source>
        <dbReference type="Proteomes" id="UP000677515"/>
    </source>
</evidence>
<organism evidence="2 3">
    <name type="scientific">Erwinia rhapontici</name>
    <name type="common">Pectobacterium rhapontici</name>
    <dbReference type="NCBI Taxonomy" id="55212"/>
    <lineage>
        <taxon>Bacteria</taxon>
        <taxon>Pseudomonadati</taxon>
        <taxon>Pseudomonadota</taxon>
        <taxon>Gammaproteobacteria</taxon>
        <taxon>Enterobacterales</taxon>
        <taxon>Erwiniaceae</taxon>
        <taxon>Erwinia</taxon>
    </lineage>
</organism>
<protein>
    <submittedName>
        <fullName evidence="2">Uncharacterized protein</fullName>
    </submittedName>
</protein>
<evidence type="ECO:0000256" key="1">
    <source>
        <dbReference type="SAM" id="SignalP"/>
    </source>
</evidence>
<keyword evidence="1" id="KW-0732">Signal</keyword>
<proteinExistence type="predicted"/>
<dbReference type="RefSeq" id="WP_133846576.1">
    <property type="nucleotide sequence ID" value="NZ_AP024329.1"/>
</dbReference>
<gene>
    <name evidence="2" type="ORF">ERHA53_23610</name>
</gene>
<feature type="chain" id="PRO_5046219663" evidence="1">
    <location>
        <begin position="21"/>
        <end position="131"/>
    </location>
</feature>
<reference evidence="2 3" key="1">
    <citation type="submission" date="2021-01" db="EMBL/GenBank/DDBJ databases">
        <title>Complete genome sequence of Erwinia rhapontici MAFF 311153.</title>
        <authorList>
            <person name="Morohoshi T."/>
            <person name="Someya N."/>
        </authorList>
    </citation>
    <scope>NUCLEOTIDE SEQUENCE [LARGE SCALE GENOMIC DNA]</scope>
    <source>
        <strain evidence="2 3">MAFF 311153</strain>
    </source>
</reference>
<accession>A0ABM7N112</accession>
<feature type="signal peptide" evidence="1">
    <location>
        <begin position="1"/>
        <end position="20"/>
    </location>
</feature>